<dbReference type="InterPro" id="IPR008332">
    <property type="entry name" value="MethylG_MeTrfase_N"/>
</dbReference>
<feature type="domain" description="Methylguanine DNA methyltransferase ribonuclease-like" evidence="8">
    <location>
        <begin position="15"/>
        <end position="96"/>
    </location>
</feature>
<feature type="domain" description="Methylated-DNA-[protein]-cysteine S-methyltransferase DNA binding" evidence="7">
    <location>
        <begin position="100"/>
        <end position="173"/>
    </location>
</feature>
<dbReference type="InterPro" id="IPR001497">
    <property type="entry name" value="MethylDNA_cys_MeTrfase_AS"/>
</dbReference>
<dbReference type="InterPro" id="IPR014048">
    <property type="entry name" value="MethylDNA_cys_MeTrfase_DNA-bd"/>
</dbReference>
<reference evidence="9 10" key="1">
    <citation type="submission" date="2014-12" db="EMBL/GenBank/DDBJ databases">
        <title>Draft genome sequence of Cohnella kolymensis strain B-2846.</title>
        <authorList>
            <person name="Karlyshev A.V."/>
            <person name="Kudryashova E.B."/>
        </authorList>
    </citation>
    <scope>NUCLEOTIDE SEQUENCE [LARGE SCALE GENOMIC DNA]</scope>
    <source>
        <strain evidence="9 10">VKM B-2846</strain>
    </source>
</reference>
<comment type="catalytic activity">
    <reaction evidence="1">
        <text>a 4-O-methyl-thymidine in DNA + L-cysteinyl-[protein] = a thymidine in DNA + S-methyl-L-cysteinyl-[protein]</text>
        <dbReference type="Rhea" id="RHEA:53428"/>
        <dbReference type="Rhea" id="RHEA-COMP:10131"/>
        <dbReference type="Rhea" id="RHEA-COMP:10132"/>
        <dbReference type="Rhea" id="RHEA-COMP:13555"/>
        <dbReference type="Rhea" id="RHEA-COMP:13556"/>
        <dbReference type="ChEBI" id="CHEBI:29950"/>
        <dbReference type="ChEBI" id="CHEBI:82612"/>
        <dbReference type="ChEBI" id="CHEBI:137386"/>
        <dbReference type="ChEBI" id="CHEBI:137387"/>
        <dbReference type="EC" id="2.1.1.63"/>
    </reaction>
</comment>
<dbReference type="Pfam" id="PF02870">
    <property type="entry name" value="Methyltransf_1N"/>
    <property type="match status" value="1"/>
</dbReference>
<dbReference type="PANTHER" id="PTHR10815">
    <property type="entry name" value="METHYLATED-DNA--PROTEIN-CYSTEINE METHYLTRANSFERASE"/>
    <property type="match status" value="1"/>
</dbReference>
<evidence type="ECO:0000256" key="1">
    <source>
        <dbReference type="ARBA" id="ARBA00001286"/>
    </source>
</evidence>
<dbReference type="PROSITE" id="PS00374">
    <property type="entry name" value="MGMT"/>
    <property type="match status" value="1"/>
</dbReference>
<evidence type="ECO:0000259" key="8">
    <source>
        <dbReference type="Pfam" id="PF02870"/>
    </source>
</evidence>
<protein>
    <submittedName>
        <fullName evidence="9">[Fe-S]-binding protein</fullName>
    </submittedName>
</protein>
<dbReference type="EMBL" id="JXAL01000001">
    <property type="protein sequence ID" value="KIL37422.1"/>
    <property type="molecule type" value="Genomic_DNA"/>
</dbReference>
<dbReference type="NCBIfam" id="TIGR00589">
    <property type="entry name" value="ogt"/>
    <property type="match status" value="1"/>
</dbReference>
<keyword evidence="5" id="KW-0234">DNA repair</keyword>
<evidence type="ECO:0000313" key="9">
    <source>
        <dbReference type="EMBL" id="KIL37422.1"/>
    </source>
</evidence>
<dbReference type="SUPFAM" id="SSF46767">
    <property type="entry name" value="Methylated DNA-protein cysteine methyltransferase, C-terminal domain"/>
    <property type="match status" value="1"/>
</dbReference>
<dbReference type="Proteomes" id="UP000054526">
    <property type="component" value="Unassembled WGS sequence"/>
</dbReference>
<evidence type="ECO:0000256" key="6">
    <source>
        <dbReference type="ARBA" id="ARBA00049348"/>
    </source>
</evidence>
<comment type="catalytic activity">
    <reaction evidence="6">
        <text>a 6-O-methyl-2'-deoxyguanosine in DNA + L-cysteinyl-[protein] = S-methyl-L-cysteinyl-[protein] + a 2'-deoxyguanosine in DNA</text>
        <dbReference type="Rhea" id="RHEA:24000"/>
        <dbReference type="Rhea" id="RHEA-COMP:10131"/>
        <dbReference type="Rhea" id="RHEA-COMP:10132"/>
        <dbReference type="Rhea" id="RHEA-COMP:11367"/>
        <dbReference type="Rhea" id="RHEA-COMP:11368"/>
        <dbReference type="ChEBI" id="CHEBI:29950"/>
        <dbReference type="ChEBI" id="CHEBI:82612"/>
        <dbReference type="ChEBI" id="CHEBI:85445"/>
        <dbReference type="ChEBI" id="CHEBI:85448"/>
        <dbReference type="EC" id="2.1.1.63"/>
    </reaction>
</comment>
<keyword evidence="3" id="KW-0808">Transferase</keyword>
<keyword evidence="4" id="KW-0227">DNA damage</keyword>
<keyword evidence="2" id="KW-0489">Methyltransferase</keyword>
<dbReference type="Gene3D" id="3.30.160.70">
    <property type="entry name" value="Methylated DNA-protein cysteine methyltransferase domain"/>
    <property type="match status" value="1"/>
</dbReference>
<proteinExistence type="predicted"/>
<dbReference type="InterPro" id="IPR036631">
    <property type="entry name" value="MGMT_N_sf"/>
</dbReference>
<evidence type="ECO:0000256" key="2">
    <source>
        <dbReference type="ARBA" id="ARBA00022603"/>
    </source>
</evidence>
<dbReference type="CDD" id="cd06445">
    <property type="entry name" value="ATase"/>
    <property type="match status" value="1"/>
</dbReference>
<dbReference type="SUPFAM" id="SSF53155">
    <property type="entry name" value="Methylated DNA-protein cysteine methyltransferase domain"/>
    <property type="match status" value="1"/>
</dbReference>
<keyword evidence="10" id="KW-1185">Reference proteome</keyword>
<evidence type="ECO:0000256" key="5">
    <source>
        <dbReference type="ARBA" id="ARBA00023204"/>
    </source>
</evidence>
<dbReference type="PANTHER" id="PTHR10815:SF13">
    <property type="entry name" value="METHYLATED-DNA--PROTEIN-CYSTEINE METHYLTRANSFERASE"/>
    <property type="match status" value="1"/>
</dbReference>
<sequence>MRHNESPLQAPTELKWTEMESAVGTLSICRSQRGIARIDFGSSQVRDTALFKWGNKWWPKAGFVRDDNDELLIEAVRQLNEYFQGNTTTFSLPLELKGTPFQLKVWKALLDVPYGQTAAYQDIAVAIGEPKAARAVGGANNKNPVPIVVPCHRVIGANGSMVGYSPGLSRKRCWHLKERLF</sequence>
<dbReference type="RefSeq" id="WP_041058825.1">
    <property type="nucleotide sequence ID" value="NZ_JXAL01000001.1"/>
</dbReference>
<dbReference type="InterPro" id="IPR036217">
    <property type="entry name" value="MethylDNA_cys_MeTrfase_DNAb"/>
</dbReference>
<evidence type="ECO:0000313" key="10">
    <source>
        <dbReference type="Proteomes" id="UP000054526"/>
    </source>
</evidence>
<name>A0ABR5AAJ0_9BACL</name>
<evidence type="ECO:0000256" key="4">
    <source>
        <dbReference type="ARBA" id="ARBA00022763"/>
    </source>
</evidence>
<dbReference type="InterPro" id="IPR036388">
    <property type="entry name" value="WH-like_DNA-bd_sf"/>
</dbReference>
<dbReference type="Gene3D" id="1.10.10.10">
    <property type="entry name" value="Winged helix-like DNA-binding domain superfamily/Winged helix DNA-binding domain"/>
    <property type="match status" value="1"/>
</dbReference>
<comment type="caution">
    <text evidence="9">The sequence shown here is derived from an EMBL/GenBank/DDBJ whole genome shotgun (WGS) entry which is preliminary data.</text>
</comment>
<gene>
    <name evidence="9" type="ORF">SD71_01840</name>
</gene>
<evidence type="ECO:0000256" key="3">
    <source>
        <dbReference type="ARBA" id="ARBA00022679"/>
    </source>
</evidence>
<organism evidence="9 10">
    <name type="scientific">Cohnella kolymensis</name>
    <dbReference type="NCBI Taxonomy" id="1590652"/>
    <lineage>
        <taxon>Bacteria</taxon>
        <taxon>Bacillati</taxon>
        <taxon>Bacillota</taxon>
        <taxon>Bacilli</taxon>
        <taxon>Bacillales</taxon>
        <taxon>Paenibacillaceae</taxon>
        <taxon>Cohnella</taxon>
    </lineage>
</organism>
<evidence type="ECO:0000259" key="7">
    <source>
        <dbReference type="Pfam" id="PF01035"/>
    </source>
</evidence>
<dbReference type="Pfam" id="PF01035">
    <property type="entry name" value="DNA_binding_1"/>
    <property type="match status" value="1"/>
</dbReference>
<accession>A0ABR5AAJ0</accession>